<keyword evidence="2" id="KW-1185">Reference proteome</keyword>
<gene>
    <name evidence="1" type="ORF">DEHRE_10090</name>
</gene>
<dbReference type="EMBL" id="CP007033">
    <property type="protein sequence ID" value="AHF10384.1"/>
    <property type="molecule type" value="Genomic_DNA"/>
</dbReference>
<evidence type="ECO:0008006" key="3">
    <source>
        <dbReference type="Google" id="ProtNLM"/>
    </source>
</evidence>
<evidence type="ECO:0000313" key="2">
    <source>
        <dbReference type="Proteomes" id="UP000018934"/>
    </source>
</evidence>
<proteinExistence type="predicted"/>
<dbReference type="Proteomes" id="UP000018934">
    <property type="component" value="Chromosome"/>
</dbReference>
<organism evidence="1 2">
    <name type="scientific">Dehalobacter restrictus (strain DSM 9455 / PER-K23)</name>
    <dbReference type="NCBI Taxonomy" id="871738"/>
    <lineage>
        <taxon>Bacteria</taxon>
        <taxon>Bacillati</taxon>
        <taxon>Bacillota</taxon>
        <taxon>Clostridia</taxon>
        <taxon>Eubacteriales</taxon>
        <taxon>Desulfitobacteriaceae</taxon>
        <taxon>Dehalobacter</taxon>
    </lineage>
</organism>
<accession>A0ABM5P765</accession>
<sequence length="43" mass="5245">MGTKRYHWMIRSVNEKVHYIWRVSKKRVCNGIDRNEGLVQENL</sequence>
<name>A0ABM5P765_DEHRP</name>
<protein>
    <recommendedName>
        <fullName evidence="3">Transposase</fullName>
    </recommendedName>
</protein>
<evidence type="ECO:0000313" key="1">
    <source>
        <dbReference type="EMBL" id="AHF10384.1"/>
    </source>
</evidence>
<reference evidence="1 2" key="1">
    <citation type="journal article" date="2013" name="Stand. Genomic Sci.">
        <title>Complete genome sequence of Dehalobacter restrictus PER-K23(T.).</title>
        <authorList>
            <person name="Kruse T."/>
            <person name="Maillard J."/>
            <person name="Goodwin L."/>
            <person name="Woyke T."/>
            <person name="Teshima H."/>
            <person name="Bruce D."/>
            <person name="Detter C."/>
            <person name="Tapia R."/>
            <person name="Han C."/>
            <person name="Huntemann M."/>
            <person name="Wei C.L."/>
            <person name="Han J."/>
            <person name="Chen A."/>
            <person name="Kyrpides N."/>
            <person name="Szeto E."/>
            <person name="Markowitz V."/>
            <person name="Ivanova N."/>
            <person name="Pagani I."/>
            <person name="Pati A."/>
            <person name="Pitluck S."/>
            <person name="Nolan M."/>
            <person name="Holliger C."/>
            <person name="Smidt H."/>
        </authorList>
    </citation>
    <scope>NUCLEOTIDE SEQUENCE [LARGE SCALE GENOMIC DNA]</scope>
    <source>
        <strain evidence="2">DSM 9455</strain>
    </source>
</reference>